<dbReference type="OrthoDB" id="9794041at2"/>
<dbReference type="STRING" id="1298851.TST_0908"/>
<dbReference type="InterPro" id="IPR003789">
    <property type="entry name" value="Asn/Gln_tRNA_amidoTrase-B-like"/>
</dbReference>
<dbReference type="SUPFAM" id="SSF89095">
    <property type="entry name" value="GatB/YqeY motif"/>
    <property type="match status" value="1"/>
</dbReference>
<dbReference type="KEGG" id="ttk:TST_0908"/>
<reference evidence="2" key="1">
    <citation type="journal article" date="2018" name="Science">
        <title>A primordial and reversible TCA cycle in a facultatively chemolithoautotrophic thermophile.</title>
        <authorList>
            <person name="Nunoura T."/>
            <person name="Chikaraishi Y."/>
            <person name="Izaki R."/>
            <person name="Suwa T."/>
            <person name="Sato T."/>
            <person name="Harada T."/>
            <person name="Mori K."/>
            <person name="Kato Y."/>
            <person name="Miyazaki M."/>
            <person name="Shimamura S."/>
            <person name="Yanagawa K."/>
            <person name="Shuto A."/>
            <person name="Ohkouchi N."/>
            <person name="Fujita N."/>
            <person name="Takaki Y."/>
            <person name="Atomi H."/>
            <person name="Takai K."/>
        </authorList>
    </citation>
    <scope>NUCLEOTIDE SEQUENCE [LARGE SCALE GENOMIC DNA]</scope>
    <source>
        <strain evidence="2">DSM 17441 / JCM 13301 / NBRC 103674 / ABI70S6</strain>
    </source>
</reference>
<dbReference type="AlphaFoldDB" id="A0A0S3QTT9"/>
<dbReference type="RefSeq" id="WP_068549704.1">
    <property type="nucleotide sequence ID" value="NZ_AP013035.1"/>
</dbReference>
<accession>A0A0S3QTT9</accession>
<keyword evidence="2" id="KW-1185">Reference proteome</keyword>
<dbReference type="PATRIC" id="fig|1298851.3.peg.945"/>
<dbReference type="PANTHER" id="PTHR28055">
    <property type="entry name" value="ALTERED INHERITANCE OF MITOCHONDRIA PROTEIN 41, MITOCHONDRIAL"/>
    <property type="match status" value="1"/>
</dbReference>
<evidence type="ECO:0000313" key="2">
    <source>
        <dbReference type="Proteomes" id="UP000063234"/>
    </source>
</evidence>
<sequence length="148" mass="16695">MGLKEKIMADMKEAMKAKNTVKVSTLRLLISEIKNKEIDKRGELTEDEILAVIQKAVKQRRESIEQYKNAGREDLVEKEQKELEILESYLPKPLSKEEIEAIIDEAIKETGAASMRDMGKVMKVVMPKVRGRADGKLVNELVKAKLGG</sequence>
<proteinExistence type="predicted"/>
<dbReference type="InterPro" id="IPR023168">
    <property type="entry name" value="GatB_Yqey_C_2"/>
</dbReference>
<dbReference type="InterPro" id="IPR042184">
    <property type="entry name" value="YqeY/Aim41_N"/>
</dbReference>
<dbReference type="PANTHER" id="PTHR28055:SF1">
    <property type="entry name" value="ALTERED INHERITANCE OF MITOCHONDRIA PROTEIN 41, MITOCHONDRIAL"/>
    <property type="match status" value="1"/>
</dbReference>
<name>A0A0S3QTT9_THET7</name>
<dbReference type="Proteomes" id="UP000063234">
    <property type="component" value="Chromosome"/>
</dbReference>
<dbReference type="Gene3D" id="1.10.1510.10">
    <property type="entry name" value="Uncharacterised protein YqeY/AIM41 PF09424, N-terminal domain"/>
    <property type="match status" value="1"/>
</dbReference>
<dbReference type="GO" id="GO:0016884">
    <property type="term" value="F:carbon-nitrogen ligase activity, with glutamine as amido-N-donor"/>
    <property type="evidence" value="ECO:0007669"/>
    <property type="project" value="InterPro"/>
</dbReference>
<evidence type="ECO:0008006" key="3">
    <source>
        <dbReference type="Google" id="ProtNLM"/>
    </source>
</evidence>
<dbReference type="Pfam" id="PF09424">
    <property type="entry name" value="YqeY"/>
    <property type="match status" value="1"/>
</dbReference>
<evidence type="ECO:0000313" key="1">
    <source>
        <dbReference type="EMBL" id="BAT71708.1"/>
    </source>
</evidence>
<protein>
    <recommendedName>
        <fullName evidence="3">GatB/YqeY domain-containing protein</fullName>
    </recommendedName>
</protein>
<organism evidence="1 2">
    <name type="scientific">Thermosulfidibacter takaii (strain DSM 17441 / JCM 13301 / NBRC 103674 / ABI70S6)</name>
    <dbReference type="NCBI Taxonomy" id="1298851"/>
    <lineage>
        <taxon>Bacteria</taxon>
        <taxon>Pseudomonadati</taxon>
        <taxon>Thermosulfidibacterota</taxon>
        <taxon>Thermosulfidibacteria</taxon>
        <taxon>Thermosulfidibacterales</taxon>
        <taxon>Thermosulfidibacteraceae</taxon>
    </lineage>
</organism>
<dbReference type="EMBL" id="AP013035">
    <property type="protein sequence ID" value="BAT71708.1"/>
    <property type="molecule type" value="Genomic_DNA"/>
</dbReference>
<dbReference type="Gene3D" id="1.10.10.410">
    <property type="match status" value="1"/>
</dbReference>
<gene>
    <name evidence="1" type="ORF">TST_0908</name>
</gene>
<dbReference type="InterPro" id="IPR019004">
    <property type="entry name" value="YqeY/Aim41"/>
</dbReference>